<organism evidence="10 11">
    <name type="scientific">Enterococcus termitis</name>
    <dbReference type="NCBI Taxonomy" id="332950"/>
    <lineage>
        <taxon>Bacteria</taxon>
        <taxon>Bacillati</taxon>
        <taxon>Bacillota</taxon>
        <taxon>Bacilli</taxon>
        <taxon>Lactobacillales</taxon>
        <taxon>Enterococcaceae</taxon>
        <taxon>Enterococcus</taxon>
    </lineage>
</organism>
<dbReference type="OrthoDB" id="9790442at2"/>
<dbReference type="InterPro" id="IPR039420">
    <property type="entry name" value="WalR-like"/>
</dbReference>
<accession>A0A1E5H684</accession>
<dbReference type="GO" id="GO:0006355">
    <property type="term" value="P:regulation of DNA-templated transcription"/>
    <property type="evidence" value="ECO:0007669"/>
    <property type="project" value="InterPro"/>
</dbReference>
<feature type="modified residue" description="4-aspartylphosphate" evidence="6">
    <location>
        <position position="53"/>
    </location>
</feature>
<keyword evidence="2" id="KW-0902">Two-component regulatory system</keyword>
<evidence type="ECO:0000256" key="7">
    <source>
        <dbReference type="PROSITE-ProRule" id="PRU01091"/>
    </source>
</evidence>
<evidence type="ECO:0000256" key="4">
    <source>
        <dbReference type="ARBA" id="ARBA00023125"/>
    </source>
</evidence>
<dbReference type="PROSITE" id="PS51755">
    <property type="entry name" value="OMPR_PHOB"/>
    <property type="match status" value="1"/>
</dbReference>
<feature type="domain" description="OmpR/PhoB-type" evidence="9">
    <location>
        <begin position="127"/>
        <end position="225"/>
    </location>
</feature>
<dbReference type="SUPFAM" id="SSF46894">
    <property type="entry name" value="C-terminal effector domain of the bipartite response regulators"/>
    <property type="match status" value="1"/>
</dbReference>
<gene>
    <name evidence="10" type="ORF">BCR25_00980</name>
</gene>
<dbReference type="Gene3D" id="1.10.10.10">
    <property type="entry name" value="Winged helix-like DNA-binding domain superfamily/Winged helix DNA-binding domain"/>
    <property type="match status" value="1"/>
</dbReference>
<dbReference type="PROSITE" id="PS50110">
    <property type="entry name" value="RESPONSE_REGULATORY"/>
    <property type="match status" value="1"/>
</dbReference>
<dbReference type="InterPro" id="IPR016032">
    <property type="entry name" value="Sig_transdc_resp-reg_C-effctor"/>
</dbReference>
<dbReference type="InterPro" id="IPR001867">
    <property type="entry name" value="OmpR/PhoB-type_DNA-bd"/>
</dbReference>
<dbReference type="RefSeq" id="WP_069661733.1">
    <property type="nucleotide sequence ID" value="NZ_JBHUJJ010000001.1"/>
</dbReference>
<keyword evidence="11" id="KW-1185">Reference proteome</keyword>
<dbReference type="GO" id="GO:0032993">
    <property type="term" value="C:protein-DNA complex"/>
    <property type="evidence" value="ECO:0007669"/>
    <property type="project" value="TreeGrafter"/>
</dbReference>
<keyword evidence="5" id="KW-0804">Transcription</keyword>
<sequence>MNQRIFIVEDDPVITEVIEQHLTKWGFICSKVANFQHVSQEIQAFEADLVLLDISLPFYNGFYWCQEIRNYSELPIIFLSSASDNMNMVMAMNLGADDFMAKPFDLSVLVAKIQALLRRSYQFGNSPLKYTYQSYELNPQENIVKFGNETVLLTPNESKILLLLFQKAGKIVSREEIMEKLWEGDEFVDSNTLAVNMTRLRKKLSVITLDDSIQTVKNKGYLLETADE</sequence>
<evidence type="ECO:0000259" key="8">
    <source>
        <dbReference type="PROSITE" id="PS50110"/>
    </source>
</evidence>
<keyword evidence="3" id="KW-0805">Transcription regulation</keyword>
<evidence type="ECO:0000259" key="9">
    <source>
        <dbReference type="PROSITE" id="PS51755"/>
    </source>
</evidence>
<keyword evidence="1 6" id="KW-0597">Phosphoprotein</keyword>
<evidence type="ECO:0000256" key="1">
    <source>
        <dbReference type="ARBA" id="ARBA00022553"/>
    </source>
</evidence>
<dbReference type="Proteomes" id="UP000095094">
    <property type="component" value="Unassembled WGS sequence"/>
</dbReference>
<dbReference type="GO" id="GO:0000156">
    <property type="term" value="F:phosphorelay response regulator activity"/>
    <property type="evidence" value="ECO:0007669"/>
    <property type="project" value="TreeGrafter"/>
</dbReference>
<dbReference type="SMART" id="SM00448">
    <property type="entry name" value="REC"/>
    <property type="match status" value="1"/>
</dbReference>
<dbReference type="GO" id="GO:0000976">
    <property type="term" value="F:transcription cis-regulatory region binding"/>
    <property type="evidence" value="ECO:0007669"/>
    <property type="project" value="TreeGrafter"/>
</dbReference>
<evidence type="ECO:0000313" key="10">
    <source>
        <dbReference type="EMBL" id="OEG20423.1"/>
    </source>
</evidence>
<dbReference type="PANTHER" id="PTHR48111:SF43">
    <property type="entry name" value="STAGE 0 SPORULATION PROTEIN A HOMOLOG"/>
    <property type="match status" value="1"/>
</dbReference>
<dbReference type="PATRIC" id="fig|332950.4.peg.377"/>
<dbReference type="CDD" id="cd00383">
    <property type="entry name" value="trans_reg_C"/>
    <property type="match status" value="1"/>
</dbReference>
<dbReference type="Pfam" id="PF00072">
    <property type="entry name" value="Response_reg"/>
    <property type="match status" value="1"/>
</dbReference>
<evidence type="ECO:0000256" key="6">
    <source>
        <dbReference type="PROSITE-ProRule" id="PRU00169"/>
    </source>
</evidence>
<dbReference type="Pfam" id="PF00486">
    <property type="entry name" value="Trans_reg_C"/>
    <property type="match status" value="1"/>
</dbReference>
<dbReference type="PANTHER" id="PTHR48111">
    <property type="entry name" value="REGULATOR OF RPOS"/>
    <property type="match status" value="1"/>
</dbReference>
<evidence type="ECO:0000256" key="3">
    <source>
        <dbReference type="ARBA" id="ARBA00023015"/>
    </source>
</evidence>
<feature type="DNA-binding region" description="OmpR/PhoB-type" evidence="7">
    <location>
        <begin position="127"/>
        <end position="225"/>
    </location>
</feature>
<comment type="caution">
    <text evidence="10">The sequence shown here is derived from an EMBL/GenBank/DDBJ whole genome shotgun (WGS) entry which is preliminary data.</text>
</comment>
<name>A0A1E5H684_9ENTE</name>
<dbReference type="Gene3D" id="3.40.50.2300">
    <property type="match status" value="1"/>
</dbReference>
<dbReference type="GO" id="GO:0005829">
    <property type="term" value="C:cytosol"/>
    <property type="evidence" value="ECO:0007669"/>
    <property type="project" value="TreeGrafter"/>
</dbReference>
<evidence type="ECO:0000256" key="2">
    <source>
        <dbReference type="ARBA" id="ARBA00023012"/>
    </source>
</evidence>
<evidence type="ECO:0000313" key="11">
    <source>
        <dbReference type="Proteomes" id="UP000095094"/>
    </source>
</evidence>
<dbReference type="InterPro" id="IPR011006">
    <property type="entry name" value="CheY-like_superfamily"/>
</dbReference>
<dbReference type="AlphaFoldDB" id="A0A1E5H684"/>
<feature type="domain" description="Response regulatory" evidence="8">
    <location>
        <begin position="4"/>
        <end position="117"/>
    </location>
</feature>
<dbReference type="EMBL" id="MIJY01000001">
    <property type="protein sequence ID" value="OEG20423.1"/>
    <property type="molecule type" value="Genomic_DNA"/>
</dbReference>
<reference evidence="11" key="1">
    <citation type="submission" date="2016-09" db="EMBL/GenBank/DDBJ databases">
        <authorList>
            <person name="Gulvik C.A."/>
        </authorList>
    </citation>
    <scope>NUCLEOTIDE SEQUENCE [LARGE SCALE GENOMIC DNA]</scope>
    <source>
        <strain evidence="11">LMG 8895</strain>
    </source>
</reference>
<keyword evidence="4 7" id="KW-0238">DNA-binding</keyword>
<dbReference type="InterPro" id="IPR001789">
    <property type="entry name" value="Sig_transdc_resp-reg_receiver"/>
</dbReference>
<dbReference type="InterPro" id="IPR036388">
    <property type="entry name" value="WH-like_DNA-bd_sf"/>
</dbReference>
<dbReference type="SUPFAM" id="SSF52172">
    <property type="entry name" value="CheY-like"/>
    <property type="match status" value="1"/>
</dbReference>
<dbReference type="SMART" id="SM00862">
    <property type="entry name" value="Trans_reg_C"/>
    <property type="match status" value="1"/>
</dbReference>
<evidence type="ECO:0000256" key="5">
    <source>
        <dbReference type="ARBA" id="ARBA00023163"/>
    </source>
</evidence>
<protein>
    <submittedName>
        <fullName evidence="10">DNA-binding response regulator</fullName>
    </submittedName>
</protein>
<proteinExistence type="predicted"/>